<protein>
    <recommendedName>
        <fullName evidence="3">DUF4219 domain-containing protein</fullName>
    </recommendedName>
</protein>
<evidence type="ECO:0000313" key="1">
    <source>
        <dbReference type="EMBL" id="KAK5785343.1"/>
    </source>
</evidence>
<comment type="caution">
    <text evidence="1">The sequence shown here is derived from an EMBL/GenBank/DDBJ whole genome shotgun (WGS) entry which is preliminary data.</text>
</comment>
<dbReference type="Proteomes" id="UP001358586">
    <property type="component" value="Chromosome 11"/>
</dbReference>
<organism evidence="1 2">
    <name type="scientific">Gossypium arboreum</name>
    <name type="common">Tree cotton</name>
    <name type="synonym">Gossypium nanking</name>
    <dbReference type="NCBI Taxonomy" id="29729"/>
    <lineage>
        <taxon>Eukaryota</taxon>
        <taxon>Viridiplantae</taxon>
        <taxon>Streptophyta</taxon>
        <taxon>Embryophyta</taxon>
        <taxon>Tracheophyta</taxon>
        <taxon>Spermatophyta</taxon>
        <taxon>Magnoliopsida</taxon>
        <taxon>eudicotyledons</taxon>
        <taxon>Gunneridae</taxon>
        <taxon>Pentapetalae</taxon>
        <taxon>rosids</taxon>
        <taxon>malvids</taxon>
        <taxon>Malvales</taxon>
        <taxon>Malvaceae</taxon>
        <taxon>Malvoideae</taxon>
        <taxon>Gossypium</taxon>
    </lineage>
</organism>
<evidence type="ECO:0000313" key="2">
    <source>
        <dbReference type="Proteomes" id="UP001358586"/>
    </source>
</evidence>
<accession>A0ABR0N439</accession>
<evidence type="ECO:0008006" key="3">
    <source>
        <dbReference type="Google" id="ProtNLM"/>
    </source>
</evidence>
<reference evidence="1 2" key="1">
    <citation type="submission" date="2023-03" db="EMBL/GenBank/DDBJ databases">
        <title>WGS of Gossypium arboreum.</title>
        <authorList>
            <person name="Yu D."/>
        </authorList>
    </citation>
    <scope>NUCLEOTIDE SEQUENCE [LARGE SCALE GENOMIC DNA]</scope>
    <source>
        <tissue evidence="1">Leaf</tissue>
    </source>
</reference>
<sequence>MRFPLFNGTNCSYWRIRMKLFIQANDYEVLRIVTNGPSIPRKMVECPFVPKEEDEWDENDIKKKKRGSSKQKLKAYIATWSDEDSSDNEDQEVANIFLMAIDDI</sequence>
<keyword evidence="2" id="KW-1185">Reference proteome</keyword>
<proteinExistence type="predicted"/>
<name>A0ABR0N439_GOSAR</name>
<dbReference type="EMBL" id="JARKNE010000011">
    <property type="protein sequence ID" value="KAK5785343.1"/>
    <property type="molecule type" value="Genomic_DNA"/>
</dbReference>
<gene>
    <name evidence="1" type="ORF">PVK06_039917</name>
</gene>